<comment type="caution">
    <text evidence="1">The sequence shown here is derived from an EMBL/GenBank/DDBJ whole genome shotgun (WGS) entry which is preliminary data.</text>
</comment>
<protein>
    <submittedName>
        <fullName evidence="1">Uncharacterized protein</fullName>
    </submittedName>
</protein>
<accession>A0A023E0Z1</accession>
<dbReference type="EMBL" id="BAUP01000135">
    <property type="protein sequence ID" value="GAJ46752.1"/>
    <property type="molecule type" value="Genomic_DNA"/>
</dbReference>
<evidence type="ECO:0000313" key="1">
    <source>
        <dbReference type="EMBL" id="GAJ46752.1"/>
    </source>
</evidence>
<organism evidence="1 2">
    <name type="scientific">Holospora elegans E1</name>
    <dbReference type="NCBI Taxonomy" id="1427503"/>
    <lineage>
        <taxon>Bacteria</taxon>
        <taxon>Pseudomonadati</taxon>
        <taxon>Pseudomonadota</taxon>
        <taxon>Alphaproteobacteria</taxon>
        <taxon>Holosporales</taxon>
        <taxon>Holosporaceae</taxon>
        <taxon>Holospora</taxon>
    </lineage>
</organism>
<reference evidence="1 2" key="1">
    <citation type="journal article" date="2014" name="FEMS Microbiol. Lett.">
        <title>Draft genome sequences of three Holospora species (Holospora obtusa, Holospora undulata, and Holospora elegans), endonuclear symbiotic bacteria of the ciliate Paramecium caudatum.</title>
        <authorList>
            <person name="Dohra H."/>
            <person name="Tanaka K."/>
            <person name="Suzuki T."/>
            <person name="Fujishima M."/>
            <person name="Suzuki H."/>
        </authorList>
    </citation>
    <scope>NUCLEOTIDE SEQUENCE [LARGE SCALE GENOMIC DNA]</scope>
    <source>
        <strain evidence="1 2">E1</strain>
    </source>
</reference>
<proteinExistence type="predicted"/>
<evidence type="ECO:0000313" key="2">
    <source>
        <dbReference type="Proteomes" id="UP000024842"/>
    </source>
</evidence>
<dbReference type="Proteomes" id="UP000024842">
    <property type="component" value="Unassembled WGS sequence"/>
</dbReference>
<sequence>MIIPLSSGDGSILAHRLNPKVRPLQNSGGAGTKSCALRFIEKPLAYKTRAWSLSFSGTPREIFPHFLTFVPLTSSNKTAFKAILNIHKIYILTYNHF</sequence>
<dbReference type="AlphaFoldDB" id="A0A023E0Z1"/>
<gene>
    <name evidence="1" type="ORF">HE1_01091</name>
</gene>
<keyword evidence="2" id="KW-1185">Reference proteome</keyword>
<name>A0A023E0Z1_9PROT</name>